<evidence type="ECO:0000256" key="12">
    <source>
        <dbReference type="SAM" id="Phobius"/>
    </source>
</evidence>
<dbReference type="Gene3D" id="1.10.287.70">
    <property type="match status" value="1"/>
</dbReference>
<dbReference type="InterPro" id="IPR019594">
    <property type="entry name" value="Glu/Gly-bd"/>
</dbReference>
<dbReference type="OrthoDB" id="9997229at2759"/>
<evidence type="ECO:0000256" key="7">
    <source>
        <dbReference type="ARBA" id="ARBA00023136"/>
    </source>
</evidence>
<feature type="transmembrane region" description="Helical" evidence="12">
    <location>
        <begin position="150"/>
        <end position="171"/>
    </location>
</feature>
<evidence type="ECO:0000313" key="15">
    <source>
        <dbReference type="Proteomes" id="UP000507470"/>
    </source>
</evidence>
<dbReference type="Proteomes" id="UP000507470">
    <property type="component" value="Unassembled WGS sequence"/>
</dbReference>
<dbReference type="SMART" id="SM00079">
    <property type="entry name" value="PBPe"/>
    <property type="match status" value="1"/>
</dbReference>
<dbReference type="InterPro" id="IPR052192">
    <property type="entry name" value="Insect_Ionotropic_Sensory_Rcpt"/>
</dbReference>
<evidence type="ECO:0000256" key="10">
    <source>
        <dbReference type="ARBA" id="ARBA00023286"/>
    </source>
</evidence>
<dbReference type="GO" id="GO:0050906">
    <property type="term" value="P:detection of stimulus involved in sensory perception"/>
    <property type="evidence" value="ECO:0007669"/>
    <property type="project" value="UniProtKB-ARBA"/>
</dbReference>
<proteinExistence type="predicted"/>
<keyword evidence="10" id="KW-1071">Ligand-gated ion channel</keyword>
<evidence type="ECO:0000256" key="5">
    <source>
        <dbReference type="ARBA" id="ARBA00022989"/>
    </source>
</evidence>
<keyword evidence="7 12" id="KW-0472">Membrane</keyword>
<evidence type="ECO:0000256" key="2">
    <source>
        <dbReference type="ARBA" id="ARBA00022448"/>
    </source>
</evidence>
<comment type="subcellular location">
    <subcellularLocation>
        <location evidence="1">Cell membrane</location>
        <topology evidence="1">Multi-pass membrane protein</topology>
    </subcellularLocation>
</comment>
<feature type="transmembrane region" description="Helical" evidence="12">
    <location>
        <begin position="338"/>
        <end position="357"/>
    </location>
</feature>
<organism evidence="14 15">
    <name type="scientific">Mytilus coruscus</name>
    <name type="common">Sea mussel</name>
    <dbReference type="NCBI Taxonomy" id="42192"/>
    <lineage>
        <taxon>Eukaryota</taxon>
        <taxon>Metazoa</taxon>
        <taxon>Spiralia</taxon>
        <taxon>Lophotrochozoa</taxon>
        <taxon>Mollusca</taxon>
        <taxon>Bivalvia</taxon>
        <taxon>Autobranchia</taxon>
        <taxon>Pteriomorphia</taxon>
        <taxon>Mytilida</taxon>
        <taxon>Mytiloidea</taxon>
        <taxon>Mytilidae</taxon>
        <taxon>Mytilinae</taxon>
        <taxon>Mytilus</taxon>
    </lineage>
</organism>
<keyword evidence="3" id="KW-1003">Cell membrane</keyword>
<gene>
    <name evidence="14" type="ORF">MCOR_50836</name>
</gene>
<dbReference type="Pfam" id="PF10613">
    <property type="entry name" value="Lig_chan-Glu_bd"/>
    <property type="match status" value="1"/>
</dbReference>
<dbReference type="AlphaFoldDB" id="A0A6J8EEL2"/>
<dbReference type="PANTHER" id="PTHR42643:SF24">
    <property type="entry name" value="IONOTROPIC RECEPTOR 60A"/>
    <property type="match status" value="1"/>
</dbReference>
<dbReference type="FunFam" id="1.10.287.70:FF:000143">
    <property type="entry name" value="Probable glutamate receptor"/>
    <property type="match status" value="1"/>
</dbReference>
<dbReference type="EMBL" id="CACVKT020008919">
    <property type="protein sequence ID" value="CAC5418396.1"/>
    <property type="molecule type" value="Genomic_DNA"/>
</dbReference>
<dbReference type="GO" id="GO:0005886">
    <property type="term" value="C:plasma membrane"/>
    <property type="evidence" value="ECO:0007669"/>
    <property type="project" value="UniProtKB-SubCell"/>
</dbReference>
<evidence type="ECO:0000313" key="14">
    <source>
        <dbReference type="EMBL" id="CAC5418396.1"/>
    </source>
</evidence>
<feature type="domain" description="Ionotropic glutamate receptor C-terminal" evidence="13">
    <location>
        <begin position="1"/>
        <end position="314"/>
    </location>
</feature>
<accession>A0A6J8EEL2</accession>
<evidence type="ECO:0000259" key="13">
    <source>
        <dbReference type="SMART" id="SM00079"/>
    </source>
</evidence>
<keyword evidence="9" id="KW-0325">Glycoprotein</keyword>
<protein>
    <submittedName>
        <fullName evidence="14">GRID1</fullName>
    </submittedName>
</protein>
<keyword evidence="2" id="KW-0813">Transport</keyword>
<feature type="transmembrane region" description="Helical" evidence="12">
    <location>
        <begin position="70"/>
        <end position="89"/>
    </location>
</feature>
<evidence type="ECO:0000256" key="11">
    <source>
        <dbReference type="ARBA" id="ARBA00023303"/>
    </source>
</evidence>
<dbReference type="Gene3D" id="3.40.190.10">
    <property type="entry name" value="Periplasmic binding protein-like II"/>
    <property type="match status" value="1"/>
</dbReference>
<dbReference type="SUPFAM" id="SSF53850">
    <property type="entry name" value="Periplasmic binding protein-like II"/>
    <property type="match status" value="1"/>
</dbReference>
<reference evidence="14 15" key="1">
    <citation type="submission" date="2020-06" db="EMBL/GenBank/DDBJ databases">
        <authorList>
            <person name="Li R."/>
            <person name="Bekaert M."/>
        </authorList>
    </citation>
    <scope>NUCLEOTIDE SEQUENCE [LARGE SCALE GENOMIC DNA]</scope>
    <source>
        <strain evidence="15">wild</strain>
    </source>
</reference>
<dbReference type="Pfam" id="PF00060">
    <property type="entry name" value="Lig_chan"/>
    <property type="match status" value="1"/>
</dbReference>
<evidence type="ECO:0000256" key="9">
    <source>
        <dbReference type="ARBA" id="ARBA00023180"/>
    </source>
</evidence>
<evidence type="ECO:0000256" key="1">
    <source>
        <dbReference type="ARBA" id="ARBA00004651"/>
    </source>
</evidence>
<keyword evidence="6" id="KW-0406">Ion transport</keyword>
<evidence type="ECO:0000256" key="8">
    <source>
        <dbReference type="ARBA" id="ARBA00023170"/>
    </source>
</evidence>
<sequence>MENGSWNGLIGHLERRDVDLVAAPVTVQITRENAVDFTLPYYYDSAAILLKKPDPNAKKWRTLIDPFSEYVILCILIFLPVTSLFLFFFEKSTPYYRRMEDRDKVTGLHHFSDSLWYMYGALLTQGNYTFNEGGEHMAGSSSGRTLLSCWWIFCIIMMATYSGNLVAFLTVTKEKLPFSNIAGLVEQGSYKWGTHEGTIFETIFKASTRPDYVKFWKGVVAYNKTKPRILSADPNVQVRLVMEGDYAYVGDKTQMELTMVNNCHLAMALSDIVSLQYAIALPNKSPFTKIFSDEMTDIFGNGLLQKWKLKHWPKQGICDNIARKEATPITLIDIHSSFYVVAIGVFIASSFLICECLKWRYHRKRSMKDKANQTAHETDLVRMESNLEDSMIY</sequence>
<keyword evidence="5 12" id="KW-1133">Transmembrane helix</keyword>
<dbReference type="InterPro" id="IPR001320">
    <property type="entry name" value="Iontro_rcpt_C"/>
</dbReference>
<keyword evidence="15" id="KW-1185">Reference proteome</keyword>
<keyword evidence="11" id="KW-0407">Ion channel</keyword>
<evidence type="ECO:0000256" key="4">
    <source>
        <dbReference type="ARBA" id="ARBA00022692"/>
    </source>
</evidence>
<name>A0A6J8EEL2_MYTCO</name>
<keyword evidence="4 12" id="KW-0812">Transmembrane</keyword>
<dbReference type="GO" id="GO:0015276">
    <property type="term" value="F:ligand-gated monoatomic ion channel activity"/>
    <property type="evidence" value="ECO:0007669"/>
    <property type="project" value="InterPro"/>
</dbReference>
<evidence type="ECO:0000256" key="3">
    <source>
        <dbReference type="ARBA" id="ARBA00022475"/>
    </source>
</evidence>
<keyword evidence="8" id="KW-0675">Receptor</keyword>
<evidence type="ECO:0000256" key="6">
    <source>
        <dbReference type="ARBA" id="ARBA00023065"/>
    </source>
</evidence>
<dbReference type="PANTHER" id="PTHR42643">
    <property type="entry name" value="IONOTROPIC RECEPTOR 20A-RELATED"/>
    <property type="match status" value="1"/>
</dbReference>